<sequence>MDVIRTSLFYRIIKYVDRIHEYSFFYKTRKKKKIHRSTKFEHSIYHYSLIYKLLCAIGKAFSALFGCINKGCRTSLIITGIGKLTYDMKNKKIRVFNQFMISFIIGYIITNIAFNMFAGYKLKYVLVFAVLTIAVNFMAYLICKYKENSLFICLFNKIID</sequence>
<organism evidence="2 3">
    <name type="scientific">Vallitalea guaymasensis</name>
    <dbReference type="NCBI Taxonomy" id="1185412"/>
    <lineage>
        <taxon>Bacteria</taxon>
        <taxon>Bacillati</taxon>
        <taxon>Bacillota</taxon>
        <taxon>Clostridia</taxon>
        <taxon>Lachnospirales</taxon>
        <taxon>Vallitaleaceae</taxon>
        <taxon>Vallitalea</taxon>
    </lineage>
</organism>
<protein>
    <submittedName>
        <fullName evidence="2">Uncharacterized protein</fullName>
    </submittedName>
</protein>
<keyword evidence="1" id="KW-0472">Membrane</keyword>
<keyword evidence="1" id="KW-0812">Transmembrane</keyword>
<dbReference type="Proteomes" id="UP000677305">
    <property type="component" value="Chromosome"/>
</dbReference>
<keyword evidence="3" id="KW-1185">Reference proteome</keyword>
<accession>A0A8J8SD66</accession>
<keyword evidence="1" id="KW-1133">Transmembrane helix</keyword>
<evidence type="ECO:0000313" key="2">
    <source>
        <dbReference type="EMBL" id="QUH30145.1"/>
    </source>
</evidence>
<gene>
    <name evidence="2" type="ORF">HYG85_14960</name>
</gene>
<dbReference type="AlphaFoldDB" id="A0A8J8SD66"/>
<reference evidence="2 3" key="1">
    <citation type="submission" date="2020-07" db="EMBL/GenBank/DDBJ databases">
        <title>Vallitalea guaymasensis genome.</title>
        <authorList>
            <person name="Postec A."/>
        </authorList>
    </citation>
    <scope>NUCLEOTIDE SEQUENCE [LARGE SCALE GENOMIC DNA]</scope>
    <source>
        <strain evidence="2 3">Ra1766G1</strain>
    </source>
</reference>
<feature type="transmembrane region" description="Helical" evidence="1">
    <location>
        <begin position="124"/>
        <end position="143"/>
    </location>
</feature>
<name>A0A8J8SD66_9FIRM</name>
<dbReference type="EMBL" id="CP058561">
    <property type="protein sequence ID" value="QUH30145.1"/>
    <property type="molecule type" value="Genomic_DNA"/>
</dbReference>
<feature type="transmembrane region" description="Helical" evidence="1">
    <location>
        <begin position="99"/>
        <end position="118"/>
    </location>
</feature>
<evidence type="ECO:0000256" key="1">
    <source>
        <dbReference type="SAM" id="Phobius"/>
    </source>
</evidence>
<evidence type="ECO:0000313" key="3">
    <source>
        <dbReference type="Proteomes" id="UP000677305"/>
    </source>
</evidence>
<dbReference type="RefSeq" id="WP_212690357.1">
    <property type="nucleotide sequence ID" value="NZ_CP058561.1"/>
</dbReference>
<proteinExistence type="predicted"/>
<dbReference type="KEGG" id="vgu:HYG85_14960"/>